<dbReference type="CDD" id="cd02023">
    <property type="entry name" value="UMPK"/>
    <property type="match status" value="1"/>
</dbReference>
<dbReference type="GO" id="GO:0044211">
    <property type="term" value="P:CTP salvage"/>
    <property type="evidence" value="ECO:0007669"/>
    <property type="project" value="UniProtKB-UniPathway"/>
</dbReference>
<feature type="domain" description="Phosphoribosyltransferase" evidence="9">
    <location>
        <begin position="285"/>
        <end position="468"/>
    </location>
</feature>
<dbReference type="Pfam" id="PF00485">
    <property type="entry name" value="PRK"/>
    <property type="match status" value="1"/>
</dbReference>
<dbReference type="UniPathway" id="UPA00574">
    <property type="reaction ID" value="UER00637"/>
</dbReference>
<reference evidence="11" key="1">
    <citation type="submission" date="2016-03" db="EMBL/GenBank/DDBJ databases">
        <authorList>
            <person name="Devillers H."/>
        </authorList>
    </citation>
    <scope>NUCLEOTIDE SEQUENCE [LARGE SCALE GENOMIC DNA]</scope>
</reference>
<dbReference type="InterPro" id="IPR000836">
    <property type="entry name" value="PRTase_dom"/>
</dbReference>
<dbReference type="AlphaFoldDB" id="A0A1G4J0E4"/>
<dbReference type="NCBIfam" id="NF004018">
    <property type="entry name" value="PRK05480.1"/>
    <property type="match status" value="1"/>
</dbReference>
<dbReference type="InterPro" id="IPR029057">
    <property type="entry name" value="PRTase-like"/>
</dbReference>
<keyword evidence="11" id="KW-1185">Reference proteome</keyword>
<accession>A0A1G4J0E4</accession>
<feature type="region of interest" description="Disordered" evidence="7">
    <location>
        <begin position="1"/>
        <end position="30"/>
    </location>
</feature>
<evidence type="ECO:0000259" key="8">
    <source>
        <dbReference type="Pfam" id="PF00485"/>
    </source>
</evidence>
<dbReference type="GO" id="GO:0044206">
    <property type="term" value="P:UMP salvage"/>
    <property type="evidence" value="ECO:0007669"/>
    <property type="project" value="UniProtKB-UniPathway"/>
</dbReference>
<keyword evidence="4 6" id="KW-0547">Nucleotide-binding</keyword>
<evidence type="ECO:0000256" key="6">
    <source>
        <dbReference type="RuleBase" id="RU003825"/>
    </source>
</evidence>
<dbReference type="FunFam" id="3.40.50.300:FF:000339">
    <property type="entry name" value="Uridine kinase"/>
    <property type="match status" value="1"/>
</dbReference>
<keyword evidence="6" id="KW-0067">ATP-binding</keyword>
<sequence>MLSGLMNGYVESRPDEDRTDINGDSAHVKNNSSLIGSNRSYMPPWTTPYIIGVGGTSGSGKTSVAAKIVSSINMPWAVLLSLDNFYKPLTAEERERAFQNEYDFDEPAAIDLDLAYECISNLKRGKKTSIPVYSFKEHNRVPGKSINLYGASVVVIEGIYALYDPRIMDLMDLKIYVDVDLDVCLARRLSRDIISRGRDLDGCLDQWERFVKPNAVKYVSPAKKYADAIIPSLGNNGVATKTLINHIKSKLQLKSRRHLKEIAKLGHSDNVTPLSQCSNITQLEPTNQVVALKTMLLDKYVDRDDFVFYFDRIATILISRALDDIPCHQISSIKTPTGIVIESPTVVNFEKVTAVTIVRSGDCFMQSLKKTVPSIATGKLLIQSDLTTGEPQLHCEFLAPEIEKFEQVLLVDAQVISGAAVIMAVQVLLDHGVRPERIKVIIYLATEVGIRRINNAFDSKVQLYVGEIVPIEALDGEKYSWARIRFIDSKYFGCD</sequence>
<evidence type="ECO:0000256" key="2">
    <source>
        <dbReference type="ARBA" id="ARBA00004784"/>
    </source>
</evidence>
<comment type="pathway">
    <text evidence="1 6">Pyrimidine metabolism; UMP biosynthesis via salvage pathway; UMP from uridine: step 1/1.</text>
</comment>
<protein>
    <recommendedName>
        <fullName evidence="6">Uridine kinase</fullName>
        <ecNumber evidence="6">2.7.1.48</ecNumber>
    </recommendedName>
</protein>
<evidence type="ECO:0000256" key="3">
    <source>
        <dbReference type="ARBA" id="ARBA00022679"/>
    </source>
</evidence>
<keyword evidence="3 6" id="KW-0808">Transferase</keyword>
<evidence type="ECO:0000313" key="10">
    <source>
        <dbReference type="EMBL" id="SCU83024.1"/>
    </source>
</evidence>
<comment type="pathway">
    <text evidence="2 6">Pyrimidine metabolism; CTP biosynthesis via salvage pathway; CTP from cytidine: step 1/3.</text>
</comment>
<dbReference type="STRING" id="1230905.A0A1G4J0E4"/>
<dbReference type="InterPro" id="IPR000764">
    <property type="entry name" value="Uridine_kinase-like"/>
</dbReference>
<evidence type="ECO:0000256" key="4">
    <source>
        <dbReference type="ARBA" id="ARBA00022741"/>
    </source>
</evidence>
<dbReference type="SUPFAM" id="SSF53271">
    <property type="entry name" value="PRTase-like"/>
    <property type="match status" value="1"/>
</dbReference>
<evidence type="ECO:0000313" key="11">
    <source>
        <dbReference type="Proteomes" id="UP000191024"/>
    </source>
</evidence>
<evidence type="ECO:0000256" key="5">
    <source>
        <dbReference type="ARBA" id="ARBA00022777"/>
    </source>
</evidence>
<dbReference type="Proteomes" id="UP000191024">
    <property type="component" value="Chromosome C"/>
</dbReference>
<comment type="catalytic activity">
    <reaction evidence="6">
        <text>uridine + ATP = UMP + ADP + H(+)</text>
        <dbReference type="Rhea" id="RHEA:16825"/>
        <dbReference type="ChEBI" id="CHEBI:15378"/>
        <dbReference type="ChEBI" id="CHEBI:16704"/>
        <dbReference type="ChEBI" id="CHEBI:30616"/>
        <dbReference type="ChEBI" id="CHEBI:57865"/>
        <dbReference type="ChEBI" id="CHEBI:456216"/>
        <dbReference type="EC" id="2.7.1.48"/>
    </reaction>
</comment>
<dbReference type="InterPro" id="IPR006083">
    <property type="entry name" value="PRK/URK"/>
</dbReference>
<dbReference type="GO" id="GO:0043771">
    <property type="term" value="F:cytidine kinase activity"/>
    <property type="evidence" value="ECO:0007669"/>
    <property type="project" value="RHEA"/>
</dbReference>
<dbReference type="NCBIfam" id="TIGR00235">
    <property type="entry name" value="udk"/>
    <property type="match status" value="1"/>
</dbReference>
<name>A0A1G4J0E4_9SACH</name>
<dbReference type="GO" id="GO:0005524">
    <property type="term" value="F:ATP binding"/>
    <property type="evidence" value="ECO:0007669"/>
    <property type="project" value="UniProtKB-KW"/>
</dbReference>
<dbReference type="SUPFAM" id="SSF52540">
    <property type="entry name" value="P-loop containing nucleoside triphosphate hydrolases"/>
    <property type="match status" value="1"/>
</dbReference>
<dbReference type="Pfam" id="PF14681">
    <property type="entry name" value="UPRTase"/>
    <property type="match status" value="1"/>
</dbReference>
<comment type="catalytic activity">
    <reaction evidence="6">
        <text>cytidine + ATP = CMP + ADP + H(+)</text>
        <dbReference type="Rhea" id="RHEA:24674"/>
        <dbReference type="ChEBI" id="CHEBI:15378"/>
        <dbReference type="ChEBI" id="CHEBI:17562"/>
        <dbReference type="ChEBI" id="CHEBI:30616"/>
        <dbReference type="ChEBI" id="CHEBI:60377"/>
        <dbReference type="ChEBI" id="CHEBI:456216"/>
        <dbReference type="EC" id="2.7.1.48"/>
    </reaction>
</comment>
<dbReference type="GO" id="GO:0004849">
    <property type="term" value="F:uridine kinase activity"/>
    <property type="evidence" value="ECO:0007669"/>
    <property type="project" value="UniProtKB-EC"/>
</dbReference>
<dbReference type="OrthoDB" id="738517at2759"/>
<dbReference type="UniPathway" id="UPA00579">
    <property type="reaction ID" value="UER00640"/>
</dbReference>
<dbReference type="EC" id="2.7.1.48" evidence="6"/>
<comment type="similarity">
    <text evidence="6">Belongs to the uridine kinase family.</text>
</comment>
<keyword evidence="5 6" id="KW-0418">Kinase</keyword>
<dbReference type="PRINTS" id="PR00988">
    <property type="entry name" value="URIDINKINASE"/>
</dbReference>
<proteinExistence type="inferred from homology"/>
<evidence type="ECO:0000256" key="1">
    <source>
        <dbReference type="ARBA" id="ARBA00004690"/>
    </source>
</evidence>
<evidence type="ECO:0000256" key="7">
    <source>
        <dbReference type="SAM" id="MobiDB-lite"/>
    </source>
</evidence>
<dbReference type="Gene3D" id="3.40.50.300">
    <property type="entry name" value="P-loop containing nucleotide triphosphate hydrolases"/>
    <property type="match status" value="1"/>
</dbReference>
<dbReference type="PANTHER" id="PTHR10285">
    <property type="entry name" value="URIDINE KINASE"/>
    <property type="match status" value="1"/>
</dbReference>
<dbReference type="Gene3D" id="3.40.50.2020">
    <property type="match status" value="1"/>
</dbReference>
<dbReference type="EMBL" id="LT598466">
    <property type="protein sequence ID" value="SCU83024.1"/>
    <property type="molecule type" value="Genomic_DNA"/>
</dbReference>
<feature type="compositionally biased region" description="Basic and acidic residues" evidence="7">
    <location>
        <begin position="12"/>
        <end position="21"/>
    </location>
</feature>
<gene>
    <name evidence="10" type="ORF">LAMI_0C01728G</name>
</gene>
<evidence type="ECO:0000259" key="9">
    <source>
        <dbReference type="Pfam" id="PF14681"/>
    </source>
</evidence>
<organism evidence="10 11">
    <name type="scientific">Lachancea mirantina</name>
    <dbReference type="NCBI Taxonomy" id="1230905"/>
    <lineage>
        <taxon>Eukaryota</taxon>
        <taxon>Fungi</taxon>
        <taxon>Dikarya</taxon>
        <taxon>Ascomycota</taxon>
        <taxon>Saccharomycotina</taxon>
        <taxon>Saccharomycetes</taxon>
        <taxon>Saccharomycetales</taxon>
        <taxon>Saccharomycetaceae</taxon>
        <taxon>Lachancea</taxon>
    </lineage>
</organism>
<feature type="domain" description="Phosphoribulokinase/uridine kinase" evidence="8">
    <location>
        <begin position="50"/>
        <end position="238"/>
    </location>
</feature>
<dbReference type="InterPro" id="IPR027417">
    <property type="entry name" value="P-loop_NTPase"/>
</dbReference>